<sequence length="434" mass="50427">MKSYLLSRRQRHIRAICFHNIGLFKTNGNTKSITDHGDGFVPCFFILESIRGELLYISEVQSDSLQKLHFQELPKLNGASTMIILKLVGKVPKEILRSIVSNKNTTIDDKWCILCTYTIDLNKLQPISEDATLITSVNTPVLELVDGSYTLPTENVELIREPTSLHKRNISEIKIKHSLAYSSLLKLNKLLEYSSQVHEEMNELSTRIEDSFPLHKNQHQWYIKTVQKSITTLQTKINKKNIEMSQFEDNDTIHHSKTEISLVSQDESINDDYGSIYSRFVQIKDRLDQLKIKKLYQLIGIFRSTDLFDIGKGYIRFERSSSLDNIIESLKLKTLHIESLFKKAEESSKQREHMNSQLGYYLLFLHLTATQIFKLPLPYKLMYYGSTSVIEGQYPLYFTDSMITKHQTKLLRAMHYFNADILQIKQFLENYCST</sequence>
<accession>A0ABN8WN76</accession>
<protein>
    <recommendedName>
        <fullName evidence="3">Vacuolar protein sorting-associated protein 38</fullName>
    </recommendedName>
</protein>
<dbReference type="InterPro" id="IPR040939">
    <property type="entry name" value="Vps38"/>
</dbReference>
<evidence type="ECO:0008006" key="3">
    <source>
        <dbReference type="Google" id="ProtNLM"/>
    </source>
</evidence>
<dbReference type="Proteomes" id="UP001162085">
    <property type="component" value="Chromosome 12"/>
</dbReference>
<keyword evidence="2" id="KW-1185">Reference proteome</keyword>
<gene>
    <name evidence="1" type="primary">SUVZ12G3830</name>
    <name evidence="1" type="ORF">SUVZ_12G3830</name>
</gene>
<reference evidence="1" key="1">
    <citation type="submission" date="2022-10" db="EMBL/GenBank/DDBJ databases">
        <authorList>
            <person name="Byrne P K."/>
        </authorList>
    </citation>
    <scope>NUCLEOTIDE SEQUENCE</scope>
    <source>
        <strain evidence="1">ZP964</strain>
    </source>
</reference>
<proteinExistence type="predicted"/>
<evidence type="ECO:0000313" key="1">
    <source>
        <dbReference type="EMBL" id="CAI4048270.1"/>
    </source>
</evidence>
<dbReference type="Pfam" id="PF17649">
    <property type="entry name" value="VPS38"/>
    <property type="match status" value="1"/>
</dbReference>
<organism evidence="1 2">
    <name type="scientific">Saccharomyces uvarum</name>
    <name type="common">Yeast</name>
    <name type="synonym">Saccharomyces bayanus var. uvarum</name>
    <dbReference type="NCBI Taxonomy" id="230603"/>
    <lineage>
        <taxon>Eukaryota</taxon>
        <taxon>Fungi</taxon>
        <taxon>Dikarya</taxon>
        <taxon>Ascomycota</taxon>
        <taxon>Saccharomycotina</taxon>
        <taxon>Saccharomycetes</taxon>
        <taxon>Saccharomycetales</taxon>
        <taxon>Saccharomycetaceae</taxon>
        <taxon>Saccharomyces</taxon>
    </lineage>
</organism>
<evidence type="ECO:0000313" key="2">
    <source>
        <dbReference type="Proteomes" id="UP001162085"/>
    </source>
</evidence>
<name>A0ABN8WN76_SACUV</name>
<dbReference type="EMBL" id="OX365939">
    <property type="protein sequence ID" value="CAI4048270.1"/>
    <property type="molecule type" value="Genomic_DNA"/>
</dbReference>